<evidence type="ECO:0000256" key="1">
    <source>
        <dbReference type="ARBA" id="ARBA00004442"/>
    </source>
</evidence>
<name>A0A3P1CJK2_9BACT</name>
<dbReference type="InterPro" id="IPR033985">
    <property type="entry name" value="SusD-like_N"/>
</dbReference>
<dbReference type="Pfam" id="PF07980">
    <property type="entry name" value="SusD_RagB"/>
    <property type="match status" value="1"/>
</dbReference>
<organism evidence="8 9">
    <name type="scientific">Larkinella knui</name>
    <dbReference type="NCBI Taxonomy" id="2025310"/>
    <lineage>
        <taxon>Bacteria</taxon>
        <taxon>Pseudomonadati</taxon>
        <taxon>Bacteroidota</taxon>
        <taxon>Cytophagia</taxon>
        <taxon>Cytophagales</taxon>
        <taxon>Spirosomataceae</taxon>
        <taxon>Larkinella</taxon>
    </lineage>
</organism>
<dbReference type="CDD" id="cd08977">
    <property type="entry name" value="SusD"/>
    <property type="match status" value="1"/>
</dbReference>
<gene>
    <name evidence="8" type="ORF">EHT87_14545</name>
</gene>
<comment type="subcellular location">
    <subcellularLocation>
        <location evidence="1">Cell outer membrane</location>
    </subcellularLocation>
</comment>
<dbReference type="InterPro" id="IPR011990">
    <property type="entry name" value="TPR-like_helical_dom_sf"/>
</dbReference>
<evidence type="ECO:0000259" key="6">
    <source>
        <dbReference type="Pfam" id="PF07980"/>
    </source>
</evidence>
<dbReference type="Gene3D" id="1.25.40.390">
    <property type="match status" value="1"/>
</dbReference>
<feature type="domain" description="RagB/SusD" evidence="6">
    <location>
        <begin position="322"/>
        <end position="450"/>
    </location>
</feature>
<dbReference type="InterPro" id="IPR012944">
    <property type="entry name" value="SusD_RagB_dom"/>
</dbReference>
<keyword evidence="3" id="KW-0732">Signal</keyword>
<dbReference type="OrthoDB" id="621570at2"/>
<protein>
    <submittedName>
        <fullName evidence="8">RagB/SusD family nutrient uptake outer membrane protein</fullName>
    </submittedName>
</protein>
<dbReference type="RefSeq" id="WP_124907385.1">
    <property type="nucleotide sequence ID" value="NZ_RQJP01000003.1"/>
</dbReference>
<feature type="domain" description="SusD-like N-terminal" evidence="7">
    <location>
        <begin position="86"/>
        <end position="215"/>
    </location>
</feature>
<evidence type="ECO:0000256" key="4">
    <source>
        <dbReference type="ARBA" id="ARBA00023136"/>
    </source>
</evidence>
<evidence type="ECO:0000313" key="8">
    <source>
        <dbReference type="EMBL" id="RRB13487.1"/>
    </source>
</evidence>
<evidence type="ECO:0000256" key="5">
    <source>
        <dbReference type="ARBA" id="ARBA00023237"/>
    </source>
</evidence>
<evidence type="ECO:0000259" key="7">
    <source>
        <dbReference type="Pfam" id="PF14322"/>
    </source>
</evidence>
<accession>A0A3P1CJK2</accession>
<evidence type="ECO:0000256" key="3">
    <source>
        <dbReference type="ARBA" id="ARBA00022729"/>
    </source>
</evidence>
<evidence type="ECO:0000256" key="2">
    <source>
        <dbReference type="ARBA" id="ARBA00006275"/>
    </source>
</evidence>
<reference evidence="8 9" key="1">
    <citation type="submission" date="2018-11" db="EMBL/GenBank/DDBJ databases">
        <authorList>
            <person name="Zhou Z."/>
            <person name="Wang G."/>
        </authorList>
    </citation>
    <scope>NUCLEOTIDE SEQUENCE [LARGE SCALE GENOMIC DNA]</scope>
    <source>
        <strain evidence="8 9">KCTC42998</strain>
    </source>
</reference>
<keyword evidence="9" id="KW-1185">Reference proteome</keyword>
<dbReference type="Proteomes" id="UP000274271">
    <property type="component" value="Unassembled WGS sequence"/>
</dbReference>
<comment type="caution">
    <text evidence="8">The sequence shown here is derived from an EMBL/GenBank/DDBJ whole genome shotgun (WGS) entry which is preliminary data.</text>
</comment>
<dbReference type="SUPFAM" id="SSF48452">
    <property type="entry name" value="TPR-like"/>
    <property type="match status" value="1"/>
</dbReference>
<dbReference type="PROSITE" id="PS51257">
    <property type="entry name" value="PROKAR_LIPOPROTEIN"/>
    <property type="match status" value="1"/>
</dbReference>
<comment type="similarity">
    <text evidence="2">Belongs to the SusD family.</text>
</comment>
<dbReference type="EMBL" id="RQJP01000003">
    <property type="protein sequence ID" value="RRB13487.1"/>
    <property type="molecule type" value="Genomic_DNA"/>
</dbReference>
<sequence length="450" mass="50507">MTRFLIYIFLLSILSLSSCKEVLEPPPRDLRIDDLVLKRAQDVPAVRVGLYSSFRAITQYTVVAGDFMSDYVRYNGTFGDYREFGTKQITTTNGDVSAMWGYIYNTVYVANFILERLPDLAGVQPAAKKQLLGEAHFLRGLANFYGANTYGDIPKVTTTDQVTNRNIPRAAKADILASVLEDFQYALTNLTTDQTEGAAYANQNTVRAALARYYLYQKNWVQAEQFASQVIDSKVYTLEPDFKTIVFNNFPKESIFEMGYTQNDANSPLLNNLLVTRREMIPSEQLIQALASAESKDRLATISFDATKQRGNDNGWTVRKYGTATDGNSNVVVFRLAEMYLIRAEARAQQGKLAGANGAVSDINVLRARAKAANVSATNQADILATVERERQYELAFEGHRWYDLVRTGRAQAVMSAFSPNWNARYERWPVPQTEIQRNPALKGAQNPGY</sequence>
<keyword evidence="4" id="KW-0472">Membrane</keyword>
<evidence type="ECO:0000313" key="9">
    <source>
        <dbReference type="Proteomes" id="UP000274271"/>
    </source>
</evidence>
<dbReference type="Pfam" id="PF14322">
    <property type="entry name" value="SusD-like_3"/>
    <property type="match status" value="1"/>
</dbReference>
<proteinExistence type="inferred from homology"/>
<dbReference type="AlphaFoldDB" id="A0A3P1CJK2"/>
<keyword evidence="5" id="KW-0998">Cell outer membrane</keyword>
<dbReference type="GO" id="GO:0009279">
    <property type="term" value="C:cell outer membrane"/>
    <property type="evidence" value="ECO:0007669"/>
    <property type="project" value="UniProtKB-SubCell"/>
</dbReference>